<protein>
    <recommendedName>
        <fullName evidence="6">G-protein coupled receptors family 1 profile domain-containing protein</fullName>
    </recommendedName>
</protein>
<feature type="transmembrane region" description="Helical" evidence="5">
    <location>
        <begin position="570"/>
        <end position="593"/>
    </location>
</feature>
<dbReference type="PANTHER" id="PTHR36911">
    <property type="entry name" value="LIM ZINC-BINDING DOMAIN-CONTAINING PROTEIN-RELATED"/>
    <property type="match status" value="1"/>
</dbReference>
<evidence type="ECO:0000259" key="6">
    <source>
        <dbReference type="PROSITE" id="PS50262"/>
    </source>
</evidence>
<feature type="transmembrane region" description="Helical" evidence="5">
    <location>
        <begin position="428"/>
        <end position="450"/>
    </location>
</feature>
<comment type="subcellular location">
    <subcellularLocation>
        <location evidence="1">Membrane</location>
    </subcellularLocation>
</comment>
<dbReference type="GO" id="GO:0016020">
    <property type="term" value="C:membrane"/>
    <property type="evidence" value="ECO:0007669"/>
    <property type="project" value="UniProtKB-SubCell"/>
</dbReference>
<reference evidence="7" key="1">
    <citation type="submission" date="2022-06" db="EMBL/GenBank/DDBJ databases">
        <authorList>
            <person name="Berger JAMES D."/>
            <person name="Berger JAMES D."/>
        </authorList>
    </citation>
    <scope>NUCLEOTIDE SEQUENCE [LARGE SCALE GENOMIC DNA]</scope>
</reference>
<evidence type="ECO:0000256" key="4">
    <source>
        <dbReference type="ARBA" id="ARBA00023136"/>
    </source>
</evidence>
<feature type="transmembrane region" description="Helical" evidence="5">
    <location>
        <begin position="12"/>
        <end position="30"/>
    </location>
</feature>
<accession>A0AA85J0H7</accession>
<dbReference type="WBParaSite" id="TREG1_120110.1">
    <property type="protein sequence ID" value="TREG1_120110.1"/>
    <property type="gene ID" value="TREG1_120110"/>
</dbReference>
<evidence type="ECO:0000256" key="1">
    <source>
        <dbReference type="ARBA" id="ARBA00004370"/>
    </source>
</evidence>
<organism evidence="7 8">
    <name type="scientific">Trichobilharzia regenti</name>
    <name type="common">Nasal bird schistosome</name>
    <dbReference type="NCBI Taxonomy" id="157069"/>
    <lineage>
        <taxon>Eukaryota</taxon>
        <taxon>Metazoa</taxon>
        <taxon>Spiralia</taxon>
        <taxon>Lophotrochozoa</taxon>
        <taxon>Platyhelminthes</taxon>
        <taxon>Trematoda</taxon>
        <taxon>Digenea</taxon>
        <taxon>Strigeidida</taxon>
        <taxon>Schistosomatoidea</taxon>
        <taxon>Schistosomatidae</taxon>
        <taxon>Trichobilharzia</taxon>
    </lineage>
</organism>
<sequence length="935" mass="106677">MLTSNCTHGNILSILLFIVLMIKLYGIISIDAEVQIQQHVYISNNINHSYIGNFSHPYVYNLTHNNTSFLFEDKASQLPVERWHFHLETLITLFLALFSFGANAGLLYLDRRAKPYGTMNNSSFSNNFVTNTNNNNNNISTNNLSNNNNFPCSAVGFTSKKWYNNNNHKRNSSRGLNLFIFHQASNAPTPQETLRSYSLSSPINKYPSSISLIKLNQTSFNSTGIFHHGSTQYHTPRSRRQRRYLRGLLGLSISNLSLSLSLISWCSCQIIMHNISNTRNTAKAWLTIIAFINLWTIDIAQSLETGAILWIALERTLGIHWPSETNGMNSNNTNNNNTNTTTNQCLPRFSEKYARNDIKWRRRQLTVRLKTPLTRLLKRIKDSLNQAVLNLLCLNRCLSSNYFSCCTSLLTSSSALIAKKRSKKRLSCFIHIFLCFLPLVLFLIASVYSLSNIICHTKKLRLHNHAFIALSSSNSPTDQHNNNNHNNPVNFISDFQTTYNGSSVSIIYQNDENTTTNTNYNNNNLTQHFNPLVIYDYFYTSYYNSVLWKQIPYYSMHIKHQIHAYYTSSIISALVIGQFLAPLAILVTTNLLIYQKVASRDKHFFSRQSSNTSKSSFISGVSVSSMNSANSTRKLTTATINFPIPMLRVLESSNQDIHTDVVEENPSAAVEYYNSPTKTSEQTSQQQQPNKQHSLLVPLLDIREKNYPFTPSNPSEMIMRKNEALFCANDDRKYLLNERRKSTSVIQPAISYTELYDNPCEKSISPKSPAAAMAESAGETTASSEYRYSESSIKLSTLYALQKRRKSTNDLFSSLFQSSRGQDQNTRTGGEEPILLQMLRRQHRRTLRILIILLLVFVLCRAPRSIVLMIEWLRHTCLANSGTHLSIWLQYTSIFAYSSAILDTIVYGFWGNRAYRIRMKNLYARRAFCSCVGCE</sequence>
<dbReference type="InterPro" id="IPR017452">
    <property type="entry name" value="GPCR_Rhodpsn_7TM"/>
</dbReference>
<evidence type="ECO:0000256" key="2">
    <source>
        <dbReference type="ARBA" id="ARBA00022692"/>
    </source>
</evidence>
<name>A0AA85J0H7_TRIRE</name>
<evidence type="ECO:0000313" key="8">
    <source>
        <dbReference type="WBParaSite" id="TREG1_120110.1"/>
    </source>
</evidence>
<evidence type="ECO:0000256" key="5">
    <source>
        <dbReference type="SAM" id="Phobius"/>
    </source>
</evidence>
<keyword evidence="3 5" id="KW-1133">Transmembrane helix</keyword>
<keyword evidence="4 5" id="KW-0472">Membrane</keyword>
<keyword evidence="7" id="KW-1185">Reference proteome</keyword>
<feature type="transmembrane region" description="Helical" evidence="5">
    <location>
        <begin position="887"/>
        <end position="910"/>
    </location>
</feature>
<dbReference type="Gene3D" id="1.20.1070.10">
    <property type="entry name" value="Rhodopsin 7-helix transmembrane proteins"/>
    <property type="match status" value="1"/>
</dbReference>
<proteinExistence type="predicted"/>
<dbReference type="SUPFAM" id="SSF81321">
    <property type="entry name" value="Family A G protein-coupled receptor-like"/>
    <property type="match status" value="1"/>
</dbReference>
<dbReference type="AlphaFoldDB" id="A0AA85J0H7"/>
<dbReference type="Proteomes" id="UP000050795">
    <property type="component" value="Unassembled WGS sequence"/>
</dbReference>
<feature type="domain" description="G-protein coupled receptors family 1 profile" evidence="6">
    <location>
        <begin position="811"/>
        <end position="907"/>
    </location>
</feature>
<dbReference type="PROSITE" id="PS50262">
    <property type="entry name" value="G_PROTEIN_RECEP_F1_2"/>
    <property type="match status" value="1"/>
</dbReference>
<dbReference type="PANTHER" id="PTHR36911:SF1">
    <property type="entry name" value="LIM ZINC-BINDING DOMAIN-CONTAINING PROTEIN"/>
    <property type="match status" value="1"/>
</dbReference>
<keyword evidence="2 5" id="KW-0812">Transmembrane</keyword>
<feature type="transmembrane region" description="Helical" evidence="5">
    <location>
        <begin position="90"/>
        <end position="109"/>
    </location>
</feature>
<evidence type="ECO:0000313" key="7">
    <source>
        <dbReference type="Proteomes" id="UP000050795"/>
    </source>
</evidence>
<evidence type="ECO:0000256" key="3">
    <source>
        <dbReference type="ARBA" id="ARBA00022989"/>
    </source>
</evidence>
<feature type="transmembrane region" description="Helical" evidence="5">
    <location>
        <begin position="847"/>
        <end position="867"/>
    </location>
</feature>
<reference evidence="8" key="2">
    <citation type="submission" date="2023-11" db="UniProtKB">
        <authorList>
            <consortium name="WormBaseParasite"/>
        </authorList>
    </citation>
    <scope>IDENTIFICATION</scope>
</reference>